<feature type="non-terminal residue" evidence="2">
    <location>
        <position position="1"/>
    </location>
</feature>
<sequence length="547" mass="62906">SPIFFQDLFNVVPDWVGSNIIIGGDLNLILDPILDRQHPQSNSFKNRESLKTLLQSHNMVDIWRLLYPDGREYSYFSAVHKSYSRIDYFLLDSRLLASVSSCKYHNIHISDHAPVLLNLKLDFKKGRQSWRLNNALLKEKEFVSYISDEIKSFLNSNDKGDVDDSMLWEAMKAVIRGCIISFEAAKCKESKLRLDEIDDLLTTLENAYKLKHSPDILNKITTLRYEYNSIMSRNVSKLLVQVKQRYFELGDKPHKLLARQLKQTQASRAIHRIKLEDGTLLTDPDKINDCFADFYTSVYQSQGKLDIENMDRFFESLNLPKLPSDSAEALEVNITLQEIVSVISTLPNNKAPGPDGFSVEFFKVFSSKLSPLLLRMLNHSKQAARLPPTLYRANISLIPKPGRDPEVVTSYRPISLLPLETKILGKILANRLKKHICLIIHPDQTGFMPGRHMFFNLRRLFNILYSNHSKESIVVSLDAQRAFDQVEWPYMMYVLKKFGFGPLFTDWIEIIYSHPTASVITNQNISRPFAIHRGTRQGCPLSPFLFS</sequence>
<accession>A0A0S7F514</accession>
<reference evidence="2" key="1">
    <citation type="submission" date="2014-12" db="EMBL/GenBank/DDBJ databases">
        <title>Parallel Evolution in Life History Adaptation Evident in the Tissue-Specific Poeciliopsis prolifica transcriptome.</title>
        <authorList>
            <person name="Jue N.K."/>
            <person name="Foley R.J."/>
            <person name="Obergfell C."/>
            <person name="Reznick D.N."/>
            <person name="O'Neill R.J."/>
            <person name="O'Neill M.J."/>
        </authorList>
    </citation>
    <scope>NUCLEOTIDE SEQUENCE</scope>
</reference>
<dbReference type="Gene3D" id="3.60.10.10">
    <property type="entry name" value="Endonuclease/exonuclease/phosphatase"/>
    <property type="match status" value="1"/>
</dbReference>
<name>A0A0S7F514_9TELE</name>
<dbReference type="CDD" id="cd01650">
    <property type="entry name" value="RT_nLTR_like"/>
    <property type="match status" value="1"/>
</dbReference>
<dbReference type="EMBL" id="GBYX01471971">
    <property type="protein sequence ID" value="JAO09683.1"/>
    <property type="molecule type" value="Transcribed_RNA"/>
</dbReference>
<dbReference type="InterPro" id="IPR036691">
    <property type="entry name" value="Endo/exonu/phosph_ase_sf"/>
</dbReference>
<proteinExistence type="predicted"/>
<feature type="non-terminal residue" evidence="2">
    <location>
        <position position="547"/>
    </location>
</feature>
<organism evidence="2">
    <name type="scientific">Poeciliopsis prolifica</name>
    <name type="common">blackstripe livebearer</name>
    <dbReference type="NCBI Taxonomy" id="188132"/>
    <lineage>
        <taxon>Eukaryota</taxon>
        <taxon>Metazoa</taxon>
        <taxon>Chordata</taxon>
        <taxon>Craniata</taxon>
        <taxon>Vertebrata</taxon>
        <taxon>Euteleostomi</taxon>
        <taxon>Actinopterygii</taxon>
        <taxon>Neopterygii</taxon>
        <taxon>Teleostei</taxon>
        <taxon>Neoteleostei</taxon>
        <taxon>Acanthomorphata</taxon>
        <taxon>Ovalentaria</taxon>
        <taxon>Atherinomorphae</taxon>
        <taxon>Cyprinodontiformes</taxon>
        <taxon>Poeciliidae</taxon>
        <taxon>Poeciliinae</taxon>
        <taxon>Poeciliopsis</taxon>
    </lineage>
</organism>
<dbReference type="PROSITE" id="PS50878">
    <property type="entry name" value="RT_POL"/>
    <property type="match status" value="1"/>
</dbReference>
<dbReference type="PANTHER" id="PTHR19446">
    <property type="entry name" value="REVERSE TRANSCRIPTASES"/>
    <property type="match status" value="1"/>
</dbReference>
<dbReference type="InterPro" id="IPR043502">
    <property type="entry name" value="DNA/RNA_pol_sf"/>
</dbReference>
<protein>
    <submittedName>
        <fullName evidence="2">LIN1</fullName>
    </submittedName>
</protein>
<feature type="domain" description="Reverse transcriptase" evidence="1">
    <location>
        <begin position="379"/>
        <end position="547"/>
    </location>
</feature>
<gene>
    <name evidence="2" type="primary">LIN1</name>
</gene>
<dbReference type="Pfam" id="PF00078">
    <property type="entry name" value="RVT_1"/>
    <property type="match status" value="1"/>
</dbReference>
<evidence type="ECO:0000313" key="2">
    <source>
        <dbReference type="EMBL" id="JAO09683.1"/>
    </source>
</evidence>
<dbReference type="SUPFAM" id="SSF56219">
    <property type="entry name" value="DNase I-like"/>
    <property type="match status" value="1"/>
</dbReference>
<dbReference type="SUPFAM" id="SSF56672">
    <property type="entry name" value="DNA/RNA polymerases"/>
    <property type="match status" value="1"/>
</dbReference>
<dbReference type="InterPro" id="IPR000477">
    <property type="entry name" value="RT_dom"/>
</dbReference>
<dbReference type="AlphaFoldDB" id="A0A0S7F514"/>
<evidence type="ECO:0000259" key="1">
    <source>
        <dbReference type="PROSITE" id="PS50878"/>
    </source>
</evidence>